<organism evidence="1">
    <name type="scientific">marine sediment metagenome</name>
    <dbReference type="NCBI Taxonomy" id="412755"/>
    <lineage>
        <taxon>unclassified sequences</taxon>
        <taxon>metagenomes</taxon>
        <taxon>ecological metagenomes</taxon>
    </lineage>
</organism>
<evidence type="ECO:0000313" key="1">
    <source>
        <dbReference type="EMBL" id="GAG88766.1"/>
    </source>
</evidence>
<dbReference type="AlphaFoldDB" id="X1CX18"/>
<dbReference type="EMBL" id="BART01013103">
    <property type="protein sequence ID" value="GAG88766.1"/>
    <property type="molecule type" value="Genomic_DNA"/>
</dbReference>
<comment type="caution">
    <text evidence="1">The sequence shown here is derived from an EMBL/GenBank/DDBJ whole genome shotgun (WGS) entry which is preliminary data.</text>
</comment>
<sequence>MEIIKLSSGEKADELRNKILDLVNEYSDILTCYELLGIIDTIKEDCHSSIQA</sequence>
<reference evidence="1" key="1">
    <citation type="journal article" date="2014" name="Front. Microbiol.">
        <title>High frequency of phylogenetically diverse reductive dehalogenase-homologous genes in deep subseafloor sedimentary metagenomes.</title>
        <authorList>
            <person name="Kawai M."/>
            <person name="Futagami T."/>
            <person name="Toyoda A."/>
            <person name="Takaki Y."/>
            <person name="Nishi S."/>
            <person name="Hori S."/>
            <person name="Arai W."/>
            <person name="Tsubouchi T."/>
            <person name="Morono Y."/>
            <person name="Uchiyama I."/>
            <person name="Ito T."/>
            <person name="Fujiyama A."/>
            <person name="Inagaki F."/>
            <person name="Takami H."/>
        </authorList>
    </citation>
    <scope>NUCLEOTIDE SEQUENCE</scope>
    <source>
        <strain evidence="1">Expedition CK06-06</strain>
    </source>
</reference>
<feature type="non-terminal residue" evidence="1">
    <location>
        <position position="52"/>
    </location>
</feature>
<accession>X1CX18</accession>
<name>X1CX18_9ZZZZ</name>
<proteinExistence type="predicted"/>
<protein>
    <submittedName>
        <fullName evidence="1">Uncharacterized protein</fullName>
    </submittedName>
</protein>
<gene>
    <name evidence="1" type="ORF">S01H4_26989</name>
</gene>